<comment type="similarity">
    <text evidence="1">Belongs to the leucine-binding protein family.</text>
</comment>
<dbReference type="InterPro" id="IPR022478">
    <property type="entry name" value="ABC_transptr_sub-bd_PQQ"/>
</dbReference>
<accession>A0A7W2IU91</accession>
<evidence type="ECO:0000256" key="1">
    <source>
        <dbReference type="ARBA" id="ARBA00010062"/>
    </source>
</evidence>
<keyword evidence="5" id="KW-1185">Reference proteome</keyword>
<evidence type="ECO:0000313" key="4">
    <source>
        <dbReference type="EMBL" id="MBA5763134.1"/>
    </source>
</evidence>
<dbReference type="PANTHER" id="PTHR30483:SF6">
    <property type="entry name" value="PERIPLASMIC BINDING PROTEIN OF ABC TRANSPORTER FOR NATURAL AMINO ACIDS"/>
    <property type="match status" value="1"/>
</dbReference>
<keyword evidence="2" id="KW-0732">Signal</keyword>
<dbReference type="NCBIfam" id="TIGR03863">
    <property type="entry name" value="PQQ_ABC_bind"/>
    <property type="match status" value="1"/>
</dbReference>
<reference evidence="4 5" key="1">
    <citation type="submission" date="2020-07" db="EMBL/GenBank/DDBJ databases">
        <title>Vibrio marinisediminis sp. nov., isolated from marine sediment.</title>
        <authorList>
            <person name="Ji X."/>
        </authorList>
    </citation>
    <scope>NUCLEOTIDE SEQUENCE [LARGE SCALE GENOMIC DNA]</scope>
    <source>
        <strain evidence="4 5">404</strain>
    </source>
</reference>
<evidence type="ECO:0000256" key="2">
    <source>
        <dbReference type="ARBA" id="ARBA00022729"/>
    </source>
</evidence>
<feature type="domain" description="Leucine-binding protein" evidence="3">
    <location>
        <begin position="61"/>
        <end position="211"/>
    </location>
</feature>
<dbReference type="InterPro" id="IPR051010">
    <property type="entry name" value="BCAA_transport"/>
</dbReference>
<protein>
    <submittedName>
        <fullName evidence="4">ABC transporter substrate-binding protein</fullName>
    </submittedName>
</protein>
<organism evidence="4 5">
    <name type="scientific">Vibrio marinisediminis</name>
    <dbReference type="NCBI Taxonomy" id="2758441"/>
    <lineage>
        <taxon>Bacteria</taxon>
        <taxon>Pseudomonadati</taxon>
        <taxon>Pseudomonadota</taxon>
        <taxon>Gammaproteobacteria</taxon>
        <taxon>Vibrionales</taxon>
        <taxon>Vibrionaceae</taxon>
        <taxon>Vibrio</taxon>
    </lineage>
</organism>
<dbReference type="EMBL" id="JACFYF010000007">
    <property type="protein sequence ID" value="MBA5763134.1"/>
    <property type="molecule type" value="Genomic_DNA"/>
</dbReference>
<evidence type="ECO:0000259" key="3">
    <source>
        <dbReference type="Pfam" id="PF13458"/>
    </source>
</evidence>
<dbReference type="PANTHER" id="PTHR30483">
    <property type="entry name" value="LEUCINE-SPECIFIC-BINDING PROTEIN"/>
    <property type="match status" value="1"/>
</dbReference>
<gene>
    <name evidence="4" type="ORF">H2O73_12300</name>
</gene>
<dbReference type="InterPro" id="IPR028081">
    <property type="entry name" value="Leu-bd"/>
</dbReference>
<name>A0A7W2IU91_9VIBR</name>
<comment type="caution">
    <text evidence="4">The sequence shown here is derived from an EMBL/GenBank/DDBJ whole genome shotgun (WGS) entry which is preliminary data.</text>
</comment>
<dbReference type="InterPro" id="IPR028082">
    <property type="entry name" value="Peripla_BP_I"/>
</dbReference>
<sequence length="401" mass="45198">MKDVFSLFKNVFYFGVVILFAPIAVAANNQILDIKINYLKQEVRKPPALSNVIEQPKDSGYQGAQLGIDDSNSTGKFLKQRFELVYNQFDTSAAVLAQLQADYALGRHIFVLDVPTETLIAANQWASDNQVLLFNVNDSSDSLRIQQCLASVLHTAPSDAMRSDAIAQWLLSRRFTQVLMVNGSKPEDIALRDSFKRSAKRFGLEIMSEKSWSFNSDLRRSAQQEVPLFTQTVADYDVVYVADKSKDFAEYIPFNTYIPRPVVGSSGLEALTWHPVIEQWGAAQVQKRFKDQAHRSMNELDFSAYLAVRSVAQAVHKQKTDDHQQIKSFIKSDEFELAAYKGRKLSYRSWSGQLRMPMALVQPNGLVSLSPQAGVLHPRTELDTLGFDIEESQCVSQKELL</sequence>
<dbReference type="CDD" id="cd06268">
    <property type="entry name" value="PBP1_ABC_transporter_LIVBP-like"/>
    <property type="match status" value="1"/>
</dbReference>
<dbReference type="Pfam" id="PF13458">
    <property type="entry name" value="Peripla_BP_6"/>
    <property type="match status" value="1"/>
</dbReference>
<dbReference type="RefSeq" id="WP_182109153.1">
    <property type="nucleotide sequence ID" value="NZ_JACFYF010000007.1"/>
</dbReference>
<dbReference type="AlphaFoldDB" id="A0A7W2IU91"/>
<dbReference type="Proteomes" id="UP000571701">
    <property type="component" value="Unassembled WGS sequence"/>
</dbReference>
<dbReference type="Gene3D" id="3.40.50.2300">
    <property type="match status" value="2"/>
</dbReference>
<evidence type="ECO:0000313" key="5">
    <source>
        <dbReference type="Proteomes" id="UP000571701"/>
    </source>
</evidence>
<proteinExistence type="inferred from homology"/>
<dbReference type="SUPFAM" id="SSF53822">
    <property type="entry name" value="Periplasmic binding protein-like I"/>
    <property type="match status" value="1"/>
</dbReference>